<organism evidence="2 3">
    <name type="scientific">Cyclotella cryptica</name>
    <dbReference type="NCBI Taxonomy" id="29204"/>
    <lineage>
        <taxon>Eukaryota</taxon>
        <taxon>Sar</taxon>
        <taxon>Stramenopiles</taxon>
        <taxon>Ochrophyta</taxon>
        <taxon>Bacillariophyta</taxon>
        <taxon>Coscinodiscophyceae</taxon>
        <taxon>Thalassiosirophycidae</taxon>
        <taxon>Stephanodiscales</taxon>
        <taxon>Stephanodiscaceae</taxon>
        <taxon>Cyclotella</taxon>
    </lineage>
</organism>
<dbReference type="Gene3D" id="2.60.120.620">
    <property type="entry name" value="q2cbj1_9rhob like domain"/>
    <property type="match status" value="1"/>
</dbReference>
<dbReference type="InterPro" id="IPR008775">
    <property type="entry name" value="Phytyl_CoA_dOase-like"/>
</dbReference>
<dbReference type="InterPro" id="IPR051961">
    <property type="entry name" value="Fungal_Metabolite_Diox"/>
</dbReference>
<protein>
    <recommendedName>
        <fullName evidence="4">Fe2OG dioxygenase domain-containing protein</fullName>
    </recommendedName>
</protein>
<dbReference type="AlphaFoldDB" id="A0ABD3PGE5"/>
<dbReference type="Proteomes" id="UP001516023">
    <property type="component" value="Unassembled WGS sequence"/>
</dbReference>
<dbReference type="EMBL" id="JABMIG020000196">
    <property type="protein sequence ID" value="KAL3786346.1"/>
    <property type="molecule type" value="Genomic_DNA"/>
</dbReference>
<accession>A0ABD3PGE5</accession>
<feature type="region of interest" description="Disordered" evidence="1">
    <location>
        <begin position="81"/>
        <end position="123"/>
    </location>
</feature>
<evidence type="ECO:0008006" key="4">
    <source>
        <dbReference type="Google" id="ProtNLM"/>
    </source>
</evidence>
<evidence type="ECO:0000313" key="2">
    <source>
        <dbReference type="EMBL" id="KAL3786346.1"/>
    </source>
</evidence>
<evidence type="ECO:0000256" key="1">
    <source>
        <dbReference type="SAM" id="MobiDB-lite"/>
    </source>
</evidence>
<feature type="compositionally biased region" description="Basic and acidic residues" evidence="1">
    <location>
        <begin position="106"/>
        <end position="117"/>
    </location>
</feature>
<comment type="caution">
    <text evidence="2">The sequence shown here is derived from an EMBL/GenBank/DDBJ whole genome shotgun (WGS) entry which is preliminary data.</text>
</comment>
<dbReference type="Pfam" id="PF05721">
    <property type="entry name" value="PhyH"/>
    <property type="match status" value="1"/>
</dbReference>
<proteinExistence type="predicted"/>
<keyword evidence="3" id="KW-1185">Reference proteome</keyword>
<sequence>MANFLRVASARHAKPPPMTPPPASLSAFEPHIDSLSTKMAKASAQRVASKVKKIMEGPSKSELMKTKAAKQRTFYYKNKQYQARKKDHDRKWHQKKKAALESDANANDKEKANAKVRENKRRSRDYQKFAELHNQRYSSAADKVPPTLASKETRLIFGKQTRTYLCGYPRLVTLSQDIVYFKDPLGHCDGGHFAEVTVGSMQLVSGTIWKMAGGSIAASHLHTIDNGSGLGYPSLIFSQCNMEFGLHFGLEMSSGLNNTGRINVKNITEKAMVNVYAGCFEEEQVKLHGELKYVRPPHVVLMEGNIEHTKHYAGVDVIYGFDHVNSFVTKESVRKAWDDPRSWNVKILVTNSSPKECLELGYTDLVLSSQCRIDFKGISESRTAYFYFRETFAKKNPEEWMFEYTNHVTEVDPNLKEVYDVYSEGKGHFINWKLVEWNLKQSTVAHARERKSRKSRNLLAEYNEKKLAKIAASRTLVEKSPKQSMMAMGRDEKPGKSKNLFTKCNKQKPTPMATKPAAIAVAPEGIDFKDTKDDVSYIDSVSFKPIDWTQSEDSDGVESVSFESTEFMRKGMWIAGQENVKMTEANHLYVRYPVTTLGLNVQQVEMCLQEMSYYYNKYVQTIIVKDLHHMIAAGVRGYKEIRQRTPGRYDIQIPTFDMDKFSFLHDSDASWMPLVCKFLANPHVALIHKGIILSMGKSAKQGYHADGIHFHPLEHKPCYAVNVFFYLVDIDEKIGGTEFYEGSHKVCQEDLDQTTGAIRPLVKAGQPIIFDYRLGHLGLENKTKNTRPLLYLTYSGVCSDGQLQFTDEMNFSSSLPSLEEEVGLIPDHPGRDERAIRWANRV</sequence>
<name>A0ABD3PGE5_9STRA</name>
<gene>
    <name evidence="2" type="ORF">HJC23_000588</name>
</gene>
<dbReference type="PANTHER" id="PTHR37563:SF2">
    <property type="entry name" value="PHYTANOYL-COA DIOXYGENASE FAMILY PROTEIN (AFU_ORTHOLOGUE AFUA_2G03330)"/>
    <property type="match status" value="1"/>
</dbReference>
<reference evidence="2 3" key="1">
    <citation type="journal article" date="2020" name="G3 (Bethesda)">
        <title>Improved Reference Genome for Cyclotella cryptica CCMP332, a Model for Cell Wall Morphogenesis, Salinity Adaptation, and Lipid Production in Diatoms (Bacillariophyta).</title>
        <authorList>
            <person name="Roberts W.R."/>
            <person name="Downey K.M."/>
            <person name="Ruck E.C."/>
            <person name="Traller J.C."/>
            <person name="Alverson A.J."/>
        </authorList>
    </citation>
    <scope>NUCLEOTIDE SEQUENCE [LARGE SCALE GENOMIC DNA]</scope>
    <source>
        <strain evidence="2 3">CCMP332</strain>
    </source>
</reference>
<dbReference type="PANTHER" id="PTHR37563">
    <property type="entry name" value="PHYTANOYL-COA DIOXYGENASE FAMILY PROTEIN (AFU_ORTHOLOGUE AFUA_2G03330)"/>
    <property type="match status" value="1"/>
</dbReference>
<dbReference type="SUPFAM" id="SSF51197">
    <property type="entry name" value="Clavaminate synthase-like"/>
    <property type="match status" value="1"/>
</dbReference>
<evidence type="ECO:0000313" key="3">
    <source>
        <dbReference type="Proteomes" id="UP001516023"/>
    </source>
</evidence>
<feature type="region of interest" description="Disordered" evidence="1">
    <location>
        <begin position="1"/>
        <end position="28"/>
    </location>
</feature>